<dbReference type="PROSITE" id="PS00223">
    <property type="entry name" value="ANNEXIN_1"/>
    <property type="match status" value="1"/>
</dbReference>
<dbReference type="PROSITE" id="PS51897">
    <property type="entry name" value="ANNEXIN_2"/>
    <property type="match status" value="2"/>
</dbReference>
<accession>A0A7J0F0H5</accession>
<evidence type="ECO:0000256" key="1">
    <source>
        <dbReference type="ARBA" id="ARBA00022723"/>
    </source>
</evidence>
<evidence type="ECO:0000313" key="6">
    <source>
        <dbReference type="EMBL" id="GFY92195.1"/>
    </source>
</evidence>
<evidence type="ECO:0000313" key="7">
    <source>
        <dbReference type="Proteomes" id="UP000585474"/>
    </source>
</evidence>
<evidence type="ECO:0000256" key="3">
    <source>
        <dbReference type="ARBA" id="ARBA00022837"/>
    </source>
</evidence>
<dbReference type="FunFam" id="1.10.220.10:FF:000006">
    <property type="entry name" value="Annexin"/>
    <property type="match status" value="1"/>
</dbReference>
<reference evidence="6 7" key="1">
    <citation type="submission" date="2019-07" db="EMBL/GenBank/DDBJ databases">
        <title>De Novo Assembly of kiwifruit Actinidia rufa.</title>
        <authorList>
            <person name="Sugita-Konishi S."/>
            <person name="Sato K."/>
            <person name="Mori E."/>
            <person name="Abe Y."/>
            <person name="Kisaki G."/>
            <person name="Hamano K."/>
            <person name="Suezawa K."/>
            <person name="Otani M."/>
            <person name="Fukuda T."/>
            <person name="Manabe T."/>
            <person name="Gomi K."/>
            <person name="Tabuchi M."/>
            <person name="Akimitsu K."/>
            <person name="Kataoka I."/>
        </authorList>
    </citation>
    <scope>NUCLEOTIDE SEQUENCE [LARGE SCALE GENOMIC DNA]</scope>
    <source>
        <strain evidence="7">cv. Fuchu</strain>
    </source>
</reference>
<dbReference type="InterPro" id="IPR037104">
    <property type="entry name" value="Annexin_sf"/>
</dbReference>
<dbReference type="GO" id="GO:0009408">
    <property type="term" value="P:response to heat"/>
    <property type="evidence" value="ECO:0007669"/>
    <property type="project" value="TreeGrafter"/>
</dbReference>
<sequence>MYEPSERDARLANEALKSRKKSITRLQVIVEIACATSPHHLMAVRAAYCSLFDCSLEEDIRSHVPEAIRKVLEGLVRSYRSDKELVDLNIANSEATKLHGAIKSLHRDLDDVVLILSTRTIFQLKATFECYQQRYRNSIYQLIKASVGGIGTDENSLTRAIVTRAEIDMIKVRGEYFNMNKTSLDSAVFDNTSGAYRKFLMTLLGAKI</sequence>
<dbReference type="GO" id="GO:0005509">
    <property type="term" value="F:calcium ion binding"/>
    <property type="evidence" value="ECO:0007669"/>
    <property type="project" value="InterPro"/>
</dbReference>
<dbReference type="AlphaFoldDB" id="A0A7J0F0H5"/>
<evidence type="ECO:0000256" key="4">
    <source>
        <dbReference type="ARBA" id="ARBA00023216"/>
    </source>
</evidence>
<dbReference type="GO" id="GO:0005544">
    <property type="term" value="F:calcium-dependent phospholipid binding"/>
    <property type="evidence" value="ECO:0007669"/>
    <property type="project" value="UniProtKB-KW"/>
</dbReference>
<dbReference type="GO" id="GO:0005737">
    <property type="term" value="C:cytoplasm"/>
    <property type="evidence" value="ECO:0007669"/>
    <property type="project" value="TreeGrafter"/>
</dbReference>
<keyword evidence="2" id="KW-0677">Repeat</keyword>
<dbReference type="OrthoDB" id="37886at2759"/>
<dbReference type="GO" id="GO:0001786">
    <property type="term" value="F:phosphatidylserine binding"/>
    <property type="evidence" value="ECO:0007669"/>
    <property type="project" value="TreeGrafter"/>
</dbReference>
<dbReference type="Proteomes" id="UP000585474">
    <property type="component" value="Unassembled WGS sequence"/>
</dbReference>
<keyword evidence="4" id="KW-0041">Annexin</keyword>
<dbReference type="GO" id="GO:0009409">
    <property type="term" value="P:response to cold"/>
    <property type="evidence" value="ECO:0007669"/>
    <property type="project" value="TreeGrafter"/>
</dbReference>
<dbReference type="PANTHER" id="PTHR10502">
    <property type="entry name" value="ANNEXIN"/>
    <property type="match status" value="1"/>
</dbReference>
<keyword evidence="3" id="KW-0106">Calcium</keyword>
<dbReference type="PANTHER" id="PTHR10502:SF99">
    <property type="entry name" value="ANNEXIN D3"/>
    <property type="match status" value="1"/>
</dbReference>
<dbReference type="SMART" id="SM00335">
    <property type="entry name" value="ANX"/>
    <property type="match status" value="2"/>
</dbReference>
<keyword evidence="1" id="KW-0479">Metal-binding</keyword>
<dbReference type="EMBL" id="BJWL01000008">
    <property type="protein sequence ID" value="GFY92195.1"/>
    <property type="molecule type" value="Genomic_DNA"/>
</dbReference>
<keyword evidence="7" id="KW-1185">Reference proteome</keyword>
<dbReference type="Pfam" id="PF00191">
    <property type="entry name" value="Annexin"/>
    <property type="match status" value="2"/>
</dbReference>
<dbReference type="Gene3D" id="1.10.220.10">
    <property type="entry name" value="Annexin"/>
    <property type="match status" value="3"/>
</dbReference>
<dbReference type="FunFam" id="1.10.220.10:FF:000001">
    <property type="entry name" value="Annexin"/>
    <property type="match status" value="1"/>
</dbReference>
<dbReference type="GO" id="GO:0005886">
    <property type="term" value="C:plasma membrane"/>
    <property type="evidence" value="ECO:0007669"/>
    <property type="project" value="TreeGrafter"/>
</dbReference>
<evidence type="ECO:0000256" key="2">
    <source>
        <dbReference type="ARBA" id="ARBA00022737"/>
    </source>
</evidence>
<gene>
    <name evidence="6" type="ORF">Acr_08g0005910</name>
</gene>
<name>A0A7J0F0H5_9ERIC</name>
<evidence type="ECO:0000256" key="5">
    <source>
        <dbReference type="ARBA" id="ARBA00023302"/>
    </source>
</evidence>
<keyword evidence="5" id="KW-0111">Calcium/phospholipid-binding</keyword>
<dbReference type="InterPro" id="IPR018252">
    <property type="entry name" value="Annexin_repeat_CS"/>
</dbReference>
<protein>
    <submittedName>
        <fullName evidence="6">Annexin 3</fullName>
    </submittedName>
</protein>
<organism evidence="6 7">
    <name type="scientific">Actinidia rufa</name>
    <dbReference type="NCBI Taxonomy" id="165716"/>
    <lineage>
        <taxon>Eukaryota</taxon>
        <taxon>Viridiplantae</taxon>
        <taxon>Streptophyta</taxon>
        <taxon>Embryophyta</taxon>
        <taxon>Tracheophyta</taxon>
        <taxon>Spermatophyta</taxon>
        <taxon>Magnoliopsida</taxon>
        <taxon>eudicotyledons</taxon>
        <taxon>Gunneridae</taxon>
        <taxon>Pentapetalae</taxon>
        <taxon>asterids</taxon>
        <taxon>Ericales</taxon>
        <taxon>Actinidiaceae</taxon>
        <taxon>Actinidia</taxon>
    </lineage>
</organism>
<dbReference type="GO" id="GO:0009414">
    <property type="term" value="P:response to water deprivation"/>
    <property type="evidence" value="ECO:0007669"/>
    <property type="project" value="TreeGrafter"/>
</dbReference>
<proteinExistence type="predicted"/>
<dbReference type="GO" id="GO:0009651">
    <property type="term" value="P:response to salt stress"/>
    <property type="evidence" value="ECO:0007669"/>
    <property type="project" value="TreeGrafter"/>
</dbReference>
<dbReference type="SUPFAM" id="SSF47874">
    <property type="entry name" value="Annexin"/>
    <property type="match status" value="1"/>
</dbReference>
<comment type="caution">
    <text evidence="6">The sequence shown here is derived from an EMBL/GenBank/DDBJ whole genome shotgun (WGS) entry which is preliminary data.</text>
</comment>
<dbReference type="InterPro" id="IPR018502">
    <property type="entry name" value="Annexin_repeat"/>
</dbReference>